<dbReference type="EC" id="1.6.1.1" evidence="4"/>
<feature type="binding site" evidence="12">
    <location>
        <position position="364"/>
    </location>
    <ligand>
        <name>NAD(+)</name>
        <dbReference type="ChEBI" id="CHEBI:57540"/>
    </ligand>
</feature>
<evidence type="ECO:0000256" key="7">
    <source>
        <dbReference type="ARBA" id="ARBA00022827"/>
    </source>
</evidence>
<accession>W7TTE2</accession>
<feature type="binding site" evidence="12">
    <location>
        <begin position="276"/>
        <end position="283"/>
    </location>
    <ligand>
        <name>NAD(+)</name>
        <dbReference type="ChEBI" id="CHEBI:57540"/>
    </ligand>
</feature>
<dbReference type="Gene3D" id="3.30.390.30">
    <property type="match status" value="1"/>
</dbReference>
<evidence type="ECO:0000256" key="3">
    <source>
        <dbReference type="ARBA" id="ARBA00007532"/>
    </source>
</evidence>
<keyword evidence="17" id="KW-1185">Reference proteome</keyword>
<dbReference type="GO" id="GO:0004148">
    <property type="term" value="F:dihydrolipoyl dehydrogenase (NADH) activity"/>
    <property type="evidence" value="ECO:0007669"/>
    <property type="project" value="TreeGrafter"/>
</dbReference>
<proteinExistence type="inferred from homology"/>
<dbReference type="InterPro" id="IPR001100">
    <property type="entry name" value="Pyr_nuc-diS_OxRdtase"/>
</dbReference>
<dbReference type="GO" id="GO:0005829">
    <property type="term" value="C:cytosol"/>
    <property type="evidence" value="ECO:0007669"/>
    <property type="project" value="TreeGrafter"/>
</dbReference>
<sequence length="577" mass="62306">MLNSTSTTLRGPFSLLVGRMSLVRRPTLARNGRAFADSSKSTKDEDSGSQTTIHPTHSNPKATPGAVNSQKPDFDLMVIGSGPAAQACAISSSRRGKKVAVIDKPGMLGGVCVNTGTIPSKTFREAVLHLTGYRHQGFYGKSYAPAGRISMEGILHRVSMVVKGEKDVMRNRFRQYGISHIYGTAHFTGEEKTVQVTSVAVEEEERKRKRAVGTAGAGLEVEPFSKPFTTEKALVAVGTTPARRADFDFDGVHIIDSDDLLSGSLQRVPRELIVVGAGVIGMEYASMFNVIPGTRVTVIDGRPDVLTFADKEIIQSLEYEMRQKGARFLLGEEVLNARVEGDHVVANMASGKVLRGDCLLYTVGRQGNTAGLGLDKAGVEVSKRGLMTVNDNYQTSVPWLYAAGDCIGFPALASTSSQQGRMAAHHMWGGNEGDALKAFGGFPYGIYTIPEISMVGYTEQQLTQQKIPYEMGVARYDELAKGQMMGGSSGMLKVLFHAETLKILGVHCMGESATEIVHVGQVAMDMGMDMHFLTENVFNYPTFAESYRVAAFNGLKRLALAGYTDVSQHQHEGAASP</sequence>
<dbReference type="InterPro" id="IPR016156">
    <property type="entry name" value="FAD/NAD-linked_Rdtase_dimer_sf"/>
</dbReference>
<dbReference type="SUPFAM" id="SSF55424">
    <property type="entry name" value="FAD/NAD-linked reductases, dimerisation (C-terminal) domain"/>
    <property type="match status" value="1"/>
</dbReference>
<dbReference type="InterPro" id="IPR004099">
    <property type="entry name" value="Pyr_nucl-diS_OxRdtase_dimer"/>
</dbReference>
<dbReference type="InterPro" id="IPR036188">
    <property type="entry name" value="FAD/NAD-bd_sf"/>
</dbReference>
<evidence type="ECO:0000256" key="5">
    <source>
        <dbReference type="ARBA" id="ARBA00022490"/>
    </source>
</evidence>
<dbReference type="GO" id="GO:0006103">
    <property type="term" value="P:2-oxoglutarate metabolic process"/>
    <property type="evidence" value="ECO:0007669"/>
    <property type="project" value="TreeGrafter"/>
</dbReference>
<dbReference type="PRINTS" id="PR00411">
    <property type="entry name" value="PNDRDTASEI"/>
</dbReference>
<keyword evidence="9" id="KW-0560">Oxidoreductase</keyword>
<evidence type="ECO:0000256" key="4">
    <source>
        <dbReference type="ARBA" id="ARBA00012772"/>
    </source>
</evidence>
<evidence type="ECO:0000256" key="11">
    <source>
        <dbReference type="ARBA" id="ARBA00031183"/>
    </source>
</evidence>
<dbReference type="InterPro" id="IPR023753">
    <property type="entry name" value="FAD/NAD-binding_dom"/>
</dbReference>
<dbReference type="InterPro" id="IPR050151">
    <property type="entry name" value="Class-I_Pyr_Nuc-Dis_Oxidored"/>
</dbReference>
<evidence type="ECO:0000256" key="6">
    <source>
        <dbReference type="ARBA" id="ARBA00022630"/>
    </source>
</evidence>
<keyword evidence="5" id="KW-0963">Cytoplasm</keyword>
<dbReference type="Gene3D" id="3.50.50.60">
    <property type="entry name" value="FAD/NAD(P)-binding domain"/>
    <property type="match status" value="2"/>
</dbReference>
<reference evidence="16 17" key="1">
    <citation type="journal article" date="2014" name="Mol. Plant">
        <title>Chromosome Scale Genome Assembly and Transcriptome Profiling of Nannochloropsis gaditana in Nitrogen Depletion.</title>
        <authorList>
            <person name="Corteggiani Carpinelli E."/>
            <person name="Telatin A."/>
            <person name="Vitulo N."/>
            <person name="Forcato C."/>
            <person name="D'Angelo M."/>
            <person name="Schiavon R."/>
            <person name="Vezzi A."/>
            <person name="Giacometti G.M."/>
            <person name="Morosinotto T."/>
            <person name="Valle G."/>
        </authorList>
    </citation>
    <scope>NUCLEOTIDE SEQUENCE [LARGE SCALE GENOMIC DNA]</scope>
    <source>
        <strain evidence="16 17">B-31</strain>
    </source>
</reference>
<dbReference type="Pfam" id="PF02852">
    <property type="entry name" value="Pyr_redox_dim"/>
    <property type="match status" value="1"/>
</dbReference>
<comment type="function">
    <text evidence="1">Conversion of NADPH, generated by peripheral catabolic pathways, to NADH, which can enter the respiratory chain for energy generation.</text>
</comment>
<feature type="domain" description="FAD/NAD(P)-binding" evidence="15">
    <location>
        <begin position="74"/>
        <end position="420"/>
    </location>
</feature>
<comment type="cofactor">
    <cofactor evidence="12">
        <name>FAD</name>
        <dbReference type="ChEBI" id="CHEBI:57692"/>
    </cofactor>
    <text evidence="12">Binds 1 FAD per subunit.</text>
</comment>
<dbReference type="GO" id="GO:0050660">
    <property type="term" value="F:flavin adenine dinucleotide binding"/>
    <property type="evidence" value="ECO:0007669"/>
    <property type="project" value="TreeGrafter"/>
</dbReference>
<evidence type="ECO:0000256" key="9">
    <source>
        <dbReference type="ARBA" id="ARBA00023002"/>
    </source>
</evidence>
<evidence type="ECO:0000256" key="10">
    <source>
        <dbReference type="ARBA" id="ARBA00023027"/>
    </source>
</evidence>
<dbReference type="NCBIfam" id="NF003585">
    <property type="entry name" value="PRK05249.1"/>
    <property type="match status" value="1"/>
</dbReference>
<dbReference type="PANTHER" id="PTHR22912:SF93">
    <property type="entry name" value="SOLUBLE PYRIDINE NUCLEOTIDE TRANSHYDROGENASE"/>
    <property type="match status" value="1"/>
</dbReference>
<dbReference type="OrthoDB" id="361797at2759"/>
<comment type="caution">
    <text evidence="16">The sequence shown here is derived from an EMBL/GenBank/DDBJ whole genome shotgun (WGS) entry which is preliminary data.</text>
</comment>
<dbReference type="Proteomes" id="UP000019335">
    <property type="component" value="Chromosome 1"/>
</dbReference>
<feature type="binding site" evidence="12">
    <location>
        <position position="405"/>
    </location>
    <ligand>
        <name>FAD</name>
        <dbReference type="ChEBI" id="CHEBI:57692"/>
    </ligand>
</feature>
<keyword evidence="6" id="KW-0285">Flavoprotein</keyword>
<keyword evidence="10 12" id="KW-0520">NAD</keyword>
<gene>
    <name evidence="16" type="ORF">Naga_100100g18</name>
</gene>
<evidence type="ECO:0000256" key="1">
    <source>
        <dbReference type="ARBA" id="ARBA00002842"/>
    </source>
</evidence>
<evidence type="ECO:0000313" key="17">
    <source>
        <dbReference type="Proteomes" id="UP000019335"/>
    </source>
</evidence>
<evidence type="ECO:0000256" key="2">
    <source>
        <dbReference type="ARBA" id="ARBA00004496"/>
    </source>
</evidence>
<dbReference type="AlphaFoldDB" id="W7TTE2"/>
<feature type="binding site" evidence="12">
    <location>
        <position position="121"/>
    </location>
    <ligand>
        <name>FAD</name>
        <dbReference type="ChEBI" id="CHEBI:57692"/>
    </ligand>
</feature>
<comment type="subcellular location">
    <subcellularLocation>
        <location evidence="2">Cytoplasm</location>
    </subcellularLocation>
</comment>
<organism evidence="16 17">
    <name type="scientific">Nannochloropsis gaditana</name>
    <dbReference type="NCBI Taxonomy" id="72520"/>
    <lineage>
        <taxon>Eukaryota</taxon>
        <taxon>Sar</taxon>
        <taxon>Stramenopiles</taxon>
        <taxon>Ochrophyta</taxon>
        <taxon>Eustigmatophyceae</taxon>
        <taxon>Eustigmatales</taxon>
        <taxon>Monodopsidaceae</taxon>
        <taxon>Nannochloropsis</taxon>
    </lineage>
</organism>
<evidence type="ECO:0000259" key="15">
    <source>
        <dbReference type="Pfam" id="PF07992"/>
    </source>
</evidence>
<dbReference type="PRINTS" id="PR00368">
    <property type="entry name" value="FADPNR"/>
</dbReference>
<dbReference type="PIRSF" id="PIRSF000350">
    <property type="entry name" value="Mercury_reductase_MerA"/>
    <property type="match status" value="1"/>
</dbReference>
<dbReference type="SUPFAM" id="SSF51905">
    <property type="entry name" value="FAD/NAD(P)-binding domain"/>
    <property type="match status" value="1"/>
</dbReference>
<dbReference type="PANTHER" id="PTHR22912">
    <property type="entry name" value="DISULFIDE OXIDOREDUCTASE"/>
    <property type="match status" value="1"/>
</dbReference>
<comment type="similarity">
    <text evidence="3">Belongs to the class-I pyridine nucleotide-disulfide oxidoreductase family.</text>
</comment>
<dbReference type="GO" id="GO:0003957">
    <property type="term" value="F:NAD(P)+ transhydrogenase (Si-specific) activity"/>
    <property type="evidence" value="ECO:0007669"/>
    <property type="project" value="UniProtKB-EC"/>
</dbReference>
<feature type="region of interest" description="Disordered" evidence="13">
    <location>
        <begin position="31"/>
        <end position="70"/>
    </location>
</feature>
<feature type="domain" description="Pyridine nucleotide-disulphide oxidoreductase dimerisation" evidence="14">
    <location>
        <begin position="443"/>
        <end position="549"/>
    </location>
</feature>
<evidence type="ECO:0000256" key="12">
    <source>
        <dbReference type="PIRSR" id="PIRSR000350-3"/>
    </source>
</evidence>
<name>W7TTE2_9STRA</name>
<keyword evidence="7 12" id="KW-0274">FAD</keyword>
<evidence type="ECO:0000259" key="14">
    <source>
        <dbReference type="Pfam" id="PF02852"/>
    </source>
</evidence>
<dbReference type="EMBL" id="AZIL01000034">
    <property type="protein sequence ID" value="EWM30450.1"/>
    <property type="molecule type" value="Genomic_DNA"/>
</dbReference>
<dbReference type="Pfam" id="PF07992">
    <property type="entry name" value="Pyr_redox_2"/>
    <property type="match status" value="1"/>
</dbReference>
<keyword evidence="12" id="KW-0547">Nucleotide-binding</keyword>
<keyword evidence="8" id="KW-0521">NADP</keyword>
<feature type="compositionally biased region" description="Polar residues" evidence="13">
    <location>
        <begin position="48"/>
        <end position="70"/>
    </location>
</feature>
<evidence type="ECO:0000256" key="8">
    <source>
        <dbReference type="ARBA" id="ARBA00022857"/>
    </source>
</evidence>
<dbReference type="FunFam" id="3.30.390.30:FF:000001">
    <property type="entry name" value="Dihydrolipoyl dehydrogenase"/>
    <property type="match status" value="1"/>
</dbReference>
<evidence type="ECO:0000313" key="16">
    <source>
        <dbReference type="EMBL" id="EWM30450.1"/>
    </source>
</evidence>
<evidence type="ECO:0000256" key="13">
    <source>
        <dbReference type="SAM" id="MobiDB-lite"/>
    </source>
</evidence>
<protein>
    <recommendedName>
        <fullName evidence="4">NAD(P)(+) transhydrogenase (Si-specific)</fullName>
        <ecNumber evidence="4">1.6.1.1</ecNumber>
    </recommendedName>
    <alternativeName>
        <fullName evidence="11">NAD(P)(+) transhydrogenase [B-specific]</fullName>
    </alternativeName>
</protein>